<feature type="transmembrane region" description="Helical" evidence="8">
    <location>
        <begin position="158"/>
        <end position="176"/>
    </location>
</feature>
<dbReference type="NCBIfam" id="TIGR01726">
    <property type="entry name" value="HEQRo_perm_3TM"/>
    <property type="match status" value="1"/>
</dbReference>
<dbReference type="InterPro" id="IPR043429">
    <property type="entry name" value="ArtM/GltK/GlnP/TcyL/YhdX-like"/>
</dbReference>
<dbReference type="PROSITE" id="PS50928">
    <property type="entry name" value="ABC_TM1"/>
    <property type="match status" value="1"/>
</dbReference>
<feature type="transmembrane region" description="Helical" evidence="8">
    <location>
        <begin position="260"/>
        <end position="284"/>
    </location>
</feature>
<gene>
    <name evidence="11" type="ORF">E3O21_11775</name>
    <name evidence="10" type="ORF">SAMN05216368_1075</name>
</gene>
<protein>
    <submittedName>
        <fullName evidence="11">Amino acid ABC transporter permease</fullName>
    </submittedName>
    <submittedName>
        <fullName evidence="10">Polar amino acid transport system permease protein</fullName>
    </submittedName>
</protein>
<proteinExistence type="inferred from homology"/>
<dbReference type="InterPro" id="IPR035906">
    <property type="entry name" value="MetI-like_sf"/>
</dbReference>
<evidence type="ECO:0000313" key="10">
    <source>
        <dbReference type="EMBL" id="SDN72063.1"/>
    </source>
</evidence>
<reference evidence="11 13" key="2">
    <citation type="submission" date="2019-03" db="EMBL/GenBank/DDBJ databases">
        <title>Genomics of glacier-inhabiting Cryobacterium strains.</title>
        <authorList>
            <person name="Liu Q."/>
            <person name="Xin Y.-H."/>
        </authorList>
    </citation>
    <scope>NUCLEOTIDE SEQUENCE [LARGE SCALE GENOMIC DNA]</scope>
    <source>
        <strain evidence="11 13">Hh8</strain>
    </source>
</reference>
<evidence type="ECO:0000256" key="6">
    <source>
        <dbReference type="ARBA" id="ARBA00022989"/>
    </source>
</evidence>
<evidence type="ECO:0000256" key="1">
    <source>
        <dbReference type="ARBA" id="ARBA00004651"/>
    </source>
</evidence>
<evidence type="ECO:0000256" key="4">
    <source>
        <dbReference type="ARBA" id="ARBA00022692"/>
    </source>
</evidence>
<feature type="transmembrane region" description="Helical" evidence="8">
    <location>
        <begin position="34"/>
        <end position="52"/>
    </location>
</feature>
<comment type="subcellular location">
    <subcellularLocation>
        <location evidence="1 8">Cell membrane</location>
        <topology evidence="1 8">Multi-pass membrane protein</topology>
    </subcellularLocation>
</comment>
<evidence type="ECO:0000256" key="2">
    <source>
        <dbReference type="ARBA" id="ARBA00022448"/>
    </source>
</evidence>
<dbReference type="RefSeq" id="WP_092340805.1">
    <property type="nucleotide sequence ID" value="NZ_FNIB01000007.1"/>
</dbReference>
<dbReference type="SUPFAM" id="SSF161098">
    <property type="entry name" value="MetI-like"/>
    <property type="match status" value="1"/>
</dbReference>
<evidence type="ECO:0000256" key="7">
    <source>
        <dbReference type="ARBA" id="ARBA00023136"/>
    </source>
</evidence>
<feature type="transmembrane region" description="Helical" evidence="8">
    <location>
        <begin position="127"/>
        <end position="146"/>
    </location>
</feature>
<organism evidence="10 12">
    <name type="scientific">Cryobacterium flavum</name>
    <dbReference type="NCBI Taxonomy" id="1424659"/>
    <lineage>
        <taxon>Bacteria</taxon>
        <taxon>Bacillati</taxon>
        <taxon>Actinomycetota</taxon>
        <taxon>Actinomycetes</taxon>
        <taxon>Micrococcales</taxon>
        <taxon>Microbacteriaceae</taxon>
        <taxon>Cryobacterium</taxon>
    </lineage>
</organism>
<dbReference type="GO" id="GO:0043190">
    <property type="term" value="C:ATP-binding cassette (ABC) transporter complex"/>
    <property type="evidence" value="ECO:0007669"/>
    <property type="project" value="InterPro"/>
</dbReference>
<dbReference type="InterPro" id="IPR010065">
    <property type="entry name" value="AA_ABC_transptr_permease_3TM"/>
</dbReference>
<keyword evidence="13" id="KW-1185">Reference proteome</keyword>
<feature type="domain" description="ABC transmembrane type-1" evidence="9">
    <location>
        <begin position="75"/>
        <end position="281"/>
    </location>
</feature>
<dbReference type="GO" id="GO:0022857">
    <property type="term" value="F:transmembrane transporter activity"/>
    <property type="evidence" value="ECO:0007669"/>
    <property type="project" value="InterPro"/>
</dbReference>
<dbReference type="STRING" id="1424659.SAMN05216368_1075"/>
<keyword evidence="3" id="KW-1003">Cell membrane</keyword>
<evidence type="ECO:0000256" key="5">
    <source>
        <dbReference type="ARBA" id="ARBA00022970"/>
    </source>
</evidence>
<sequence length="320" mass="35097">MATLPSNQTDLELPVTHHPVDVARALSPRRPATWVLSIITVVVAAQLVHLLLTNPNFEWDVVAQYLNSETVLQGVVMTLFLTVTAMTIGLVLGGILAVCRLSDNTLLRALASSYIWFFRGTPQLVQLIFWFNIGLLVPVLSIGIPFGPTFASIESNTLVTPLLAAIVGLGLHDAAYQAEIYRAGLISVDEGQLEAAKALGMKPMRVFFRIQLPQAMRFIVPPTFNSIIALVKGTSLVSVIGGAELLFSVKEIYSQTYQTVPLLIVASIWYLFITTVLNGVQFFIERHYGRGSSRNGSSSPVARFLDRRAAERNLNRGMES</sequence>
<evidence type="ECO:0000256" key="8">
    <source>
        <dbReference type="RuleBase" id="RU363032"/>
    </source>
</evidence>
<dbReference type="EMBL" id="FNIB01000007">
    <property type="protein sequence ID" value="SDN72063.1"/>
    <property type="molecule type" value="Genomic_DNA"/>
</dbReference>
<name>A0A4R8V062_9MICO</name>
<dbReference type="Proteomes" id="UP000199639">
    <property type="component" value="Unassembled WGS sequence"/>
</dbReference>
<dbReference type="InterPro" id="IPR000515">
    <property type="entry name" value="MetI-like"/>
</dbReference>
<keyword evidence="4 8" id="KW-0812">Transmembrane</keyword>
<dbReference type="AlphaFoldDB" id="A0A4R8V062"/>
<feature type="transmembrane region" description="Helical" evidence="8">
    <location>
        <begin position="72"/>
        <end position="98"/>
    </location>
</feature>
<feature type="transmembrane region" description="Helical" evidence="8">
    <location>
        <begin position="218"/>
        <end position="240"/>
    </location>
</feature>
<keyword evidence="6 8" id="KW-1133">Transmembrane helix</keyword>
<dbReference type="Pfam" id="PF00528">
    <property type="entry name" value="BPD_transp_1"/>
    <property type="match status" value="1"/>
</dbReference>
<dbReference type="PANTHER" id="PTHR30614">
    <property type="entry name" value="MEMBRANE COMPONENT OF AMINO ACID ABC TRANSPORTER"/>
    <property type="match status" value="1"/>
</dbReference>
<dbReference type="GO" id="GO:0006865">
    <property type="term" value="P:amino acid transport"/>
    <property type="evidence" value="ECO:0007669"/>
    <property type="project" value="UniProtKB-KW"/>
</dbReference>
<evidence type="ECO:0000313" key="11">
    <source>
        <dbReference type="EMBL" id="TFB75507.1"/>
    </source>
</evidence>
<keyword evidence="7 8" id="KW-0472">Membrane</keyword>
<dbReference type="CDD" id="cd06261">
    <property type="entry name" value="TM_PBP2"/>
    <property type="match status" value="1"/>
</dbReference>
<evidence type="ECO:0000259" key="9">
    <source>
        <dbReference type="PROSITE" id="PS50928"/>
    </source>
</evidence>
<dbReference type="FunFam" id="1.10.3720.10:FF:000006">
    <property type="entry name" value="Glutamate/aspartate ABC transporter, permease protein GltK"/>
    <property type="match status" value="1"/>
</dbReference>
<dbReference type="EMBL" id="SOFD01000029">
    <property type="protein sequence ID" value="TFB75507.1"/>
    <property type="molecule type" value="Genomic_DNA"/>
</dbReference>
<dbReference type="Proteomes" id="UP000298252">
    <property type="component" value="Unassembled WGS sequence"/>
</dbReference>
<keyword evidence="5" id="KW-0029">Amino-acid transport</keyword>
<evidence type="ECO:0000256" key="3">
    <source>
        <dbReference type="ARBA" id="ARBA00022475"/>
    </source>
</evidence>
<reference evidence="10 12" key="1">
    <citation type="submission" date="2016-10" db="EMBL/GenBank/DDBJ databases">
        <authorList>
            <person name="Varghese N."/>
            <person name="Submissions S."/>
        </authorList>
    </citation>
    <scope>NUCLEOTIDE SEQUENCE [LARGE SCALE GENOMIC DNA]</scope>
    <source>
        <strain evidence="10 12">CGMCC 1.11215</strain>
    </source>
</reference>
<dbReference type="Gene3D" id="1.10.3720.10">
    <property type="entry name" value="MetI-like"/>
    <property type="match status" value="1"/>
</dbReference>
<accession>A0A4R8V062</accession>
<evidence type="ECO:0000313" key="13">
    <source>
        <dbReference type="Proteomes" id="UP000298252"/>
    </source>
</evidence>
<comment type="similarity">
    <text evidence="8">Belongs to the binding-protein-dependent transport system permease family.</text>
</comment>
<dbReference type="PANTHER" id="PTHR30614:SF0">
    <property type="entry name" value="L-CYSTINE TRANSPORT SYSTEM PERMEASE PROTEIN TCYL"/>
    <property type="match status" value="1"/>
</dbReference>
<evidence type="ECO:0000313" key="12">
    <source>
        <dbReference type="Proteomes" id="UP000199639"/>
    </source>
</evidence>
<keyword evidence="2 8" id="KW-0813">Transport</keyword>